<dbReference type="Proteomes" id="UP000252585">
    <property type="component" value="Unassembled WGS sequence"/>
</dbReference>
<evidence type="ECO:0000256" key="8">
    <source>
        <dbReference type="HAMAP-Rule" id="MF_01521"/>
    </source>
</evidence>
<comment type="caution">
    <text evidence="9">The sequence shown here is derived from an EMBL/GenBank/DDBJ whole genome shotgun (WGS) entry which is preliminary data.</text>
</comment>
<keyword evidence="6 8" id="KW-0472">Membrane</keyword>
<evidence type="ECO:0000256" key="1">
    <source>
        <dbReference type="ARBA" id="ARBA00022448"/>
    </source>
</evidence>
<comment type="subcellular location">
    <subcellularLocation>
        <location evidence="8">Cell membrane</location>
        <topology evidence="8">Multi-pass membrane protein</topology>
    </subcellularLocation>
</comment>
<protein>
    <recommendedName>
        <fullName evidence="8">Putative manganese efflux pump MntP</fullName>
    </recommendedName>
</protein>
<evidence type="ECO:0000256" key="2">
    <source>
        <dbReference type="ARBA" id="ARBA00022475"/>
    </source>
</evidence>
<proteinExistence type="inferred from homology"/>
<comment type="function">
    <text evidence="8">Probably functions as a manganese efflux pump.</text>
</comment>
<feature type="transmembrane region" description="Helical" evidence="8">
    <location>
        <begin position="6"/>
        <end position="24"/>
    </location>
</feature>
<dbReference type="EMBL" id="QPJJ01000001">
    <property type="protein sequence ID" value="RCW77446.1"/>
    <property type="molecule type" value="Genomic_DNA"/>
</dbReference>
<evidence type="ECO:0000256" key="6">
    <source>
        <dbReference type="ARBA" id="ARBA00023136"/>
    </source>
</evidence>
<keyword evidence="10" id="KW-1185">Reference proteome</keyword>
<dbReference type="Pfam" id="PF02659">
    <property type="entry name" value="Mntp"/>
    <property type="match status" value="1"/>
</dbReference>
<feature type="transmembrane region" description="Helical" evidence="8">
    <location>
        <begin position="130"/>
        <end position="150"/>
    </location>
</feature>
<dbReference type="InterPro" id="IPR022929">
    <property type="entry name" value="Put_MntP"/>
</dbReference>
<feature type="transmembrane region" description="Helical" evidence="8">
    <location>
        <begin position="162"/>
        <end position="179"/>
    </location>
</feature>
<dbReference type="RefSeq" id="WP_114351370.1">
    <property type="nucleotide sequence ID" value="NZ_QPJJ01000001.1"/>
</dbReference>
<evidence type="ECO:0000256" key="5">
    <source>
        <dbReference type="ARBA" id="ARBA00023065"/>
    </source>
</evidence>
<dbReference type="InterPro" id="IPR003810">
    <property type="entry name" value="Mntp/YtaF"/>
</dbReference>
<evidence type="ECO:0000313" key="10">
    <source>
        <dbReference type="Proteomes" id="UP000252585"/>
    </source>
</evidence>
<keyword evidence="1 8" id="KW-0813">Transport</keyword>
<feature type="transmembrane region" description="Helical" evidence="8">
    <location>
        <begin position="36"/>
        <end position="61"/>
    </location>
</feature>
<dbReference type="GO" id="GO:0005384">
    <property type="term" value="F:manganese ion transmembrane transporter activity"/>
    <property type="evidence" value="ECO:0007669"/>
    <property type="project" value="UniProtKB-UniRule"/>
</dbReference>
<dbReference type="OrthoDB" id="1679700at2"/>
<keyword evidence="2 8" id="KW-1003">Cell membrane</keyword>
<dbReference type="AlphaFoldDB" id="A0A368YDM8"/>
<sequence length="180" mass="19011">MNQIALEMIGISIALAMDAFSASLGIGLQPIRLKRIFMIGLIIGVFHIIMPLLGLILGTLISSKLESIALLGAGLILCAIGVQMILHRFFSEHKIIPAPVGTALLLFALSVSLDSFSVGISLGLSGTKTLIAILMFGITATLFTWCGLIISKKTHHYLGNNSELLGGSILFAAGLHLLFG</sequence>
<reference evidence="9 10" key="1">
    <citation type="submission" date="2018-07" db="EMBL/GenBank/DDBJ databases">
        <title>Genomic Encyclopedia of Type Strains, Phase IV (KMG-IV): sequencing the most valuable type-strain genomes for metagenomic binning, comparative biology and taxonomic classification.</title>
        <authorList>
            <person name="Goeker M."/>
        </authorList>
    </citation>
    <scope>NUCLEOTIDE SEQUENCE [LARGE SCALE GENOMIC DNA]</scope>
    <source>
        <strain evidence="9 10">DSM 27696</strain>
    </source>
</reference>
<evidence type="ECO:0000256" key="3">
    <source>
        <dbReference type="ARBA" id="ARBA00022692"/>
    </source>
</evidence>
<keyword evidence="5 8" id="KW-0406">Ion transport</keyword>
<dbReference type="HAMAP" id="MF_01521">
    <property type="entry name" value="MntP_pump"/>
    <property type="match status" value="1"/>
</dbReference>
<gene>
    <name evidence="8" type="primary">mntP</name>
    <name evidence="9" type="ORF">DFR57_101320</name>
</gene>
<comment type="similarity">
    <text evidence="8">Belongs to the MntP (TC 9.B.29) family.</text>
</comment>
<evidence type="ECO:0000256" key="4">
    <source>
        <dbReference type="ARBA" id="ARBA00022989"/>
    </source>
</evidence>
<organism evidence="9 10">
    <name type="scientific">Saliterribacillus persicus</name>
    <dbReference type="NCBI Taxonomy" id="930114"/>
    <lineage>
        <taxon>Bacteria</taxon>
        <taxon>Bacillati</taxon>
        <taxon>Bacillota</taxon>
        <taxon>Bacilli</taxon>
        <taxon>Bacillales</taxon>
        <taxon>Bacillaceae</taxon>
        <taxon>Saliterribacillus</taxon>
    </lineage>
</organism>
<dbReference type="GO" id="GO:0005886">
    <property type="term" value="C:plasma membrane"/>
    <property type="evidence" value="ECO:0007669"/>
    <property type="project" value="UniProtKB-SubCell"/>
</dbReference>
<evidence type="ECO:0000313" key="9">
    <source>
        <dbReference type="EMBL" id="RCW77446.1"/>
    </source>
</evidence>
<accession>A0A368YDM8</accession>
<evidence type="ECO:0000256" key="7">
    <source>
        <dbReference type="ARBA" id="ARBA00023211"/>
    </source>
</evidence>
<feature type="transmembrane region" description="Helical" evidence="8">
    <location>
        <begin position="98"/>
        <end position="124"/>
    </location>
</feature>
<dbReference type="PANTHER" id="PTHR35529:SF1">
    <property type="entry name" value="MANGANESE EFFLUX PUMP MNTP-RELATED"/>
    <property type="match status" value="1"/>
</dbReference>
<name>A0A368YDM8_9BACI</name>
<keyword evidence="7 8" id="KW-0464">Manganese</keyword>
<feature type="transmembrane region" description="Helical" evidence="8">
    <location>
        <begin position="67"/>
        <end position="86"/>
    </location>
</feature>
<dbReference type="PANTHER" id="PTHR35529">
    <property type="entry name" value="MANGANESE EFFLUX PUMP MNTP-RELATED"/>
    <property type="match status" value="1"/>
</dbReference>
<keyword evidence="3 8" id="KW-0812">Transmembrane</keyword>
<keyword evidence="4 8" id="KW-1133">Transmembrane helix</keyword>